<evidence type="ECO:0000256" key="1">
    <source>
        <dbReference type="ARBA" id="ARBA00023157"/>
    </source>
</evidence>
<keyword evidence="1" id="KW-1015">Disulfide bond</keyword>
<dbReference type="SMART" id="SM00034">
    <property type="entry name" value="CLECT"/>
    <property type="match status" value="2"/>
</dbReference>
<dbReference type="EMBL" id="NHOQ01000430">
    <property type="protein sequence ID" value="PWA30246.1"/>
    <property type="molecule type" value="Genomic_DNA"/>
</dbReference>
<feature type="transmembrane region" description="Helical" evidence="2">
    <location>
        <begin position="44"/>
        <end position="63"/>
    </location>
</feature>
<evidence type="ECO:0000313" key="4">
    <source>
        <dbReference type="EMBL" id="PWA30246.1"/>
    </source>
</evidence>
<dbReference type="PROSITE" id="PS00615">
    <property type="entry name" value="C_TYPE_LECTIN_1"/>
    <property type="match status" value="1"/>
</dbReference>
<name>A0A315W3T7_GAMAF</name>
<dbReference type="Gene3D" id="3.10.100.10">
    <property type="entry name" value="Mannose-Binding Protein A, subunit A"/>
    <property type="match status" value="3"/>
</dbReference>
<dbReference type="SUPFAM" id="SSF56436">
    <property type="entry name" value="C-type lectin-like"/>
    <property type="match status" value="3"/>
</dbReference>
<feature type="domain" description="C-type lectin" evidence="3">
    <location>
        <begin position="67"/>
        <end position="118"/>
    </location>
</feature>
<keyword evidence="2" id="KW-1133">Transmembrane helix</keyword>
<comment type="caution">
    <text evidence="4">The sequence shown here is derived from an EMBL/GenBank/DDBJ whole genome shotgun (WGS) entry which is preliminary data.</text>
</comment>
<dbReference type="InterPro" id="IPR016187">
    <property type="entry name" value="CTDL_fold"/>
</dbReference>
<feature type="non-terminal residue" evidence="4">
    <location>
        <position position="462"/>
    </location>
</feature>
<gene>
    <name evidence="4" type="ORF">CCH79_00018999</name>
</gene>
<evidence type="ECO:0000259" key="3">
    <source>
        <dbReference type="PROSITE" id="PS50041"/>
    </source>
</evidence>
<evidence type="ECO:0000313" key="5">
    <source>
        <dbReference type="Proteomes" id="UP000250572"/>
    </source>
</evidence>
<dbReference type="PANTHER" id="PTHR45784:SF3">
    <property type="entry name" value="C-TYPE LECTIN DOMAIN FAMILY 4 MEMBER K-LIKE-RELATED"/>
    <property type="match status" value="1"/>
</dbReference>
<keyword evidence="5" id="KW-1185">Reference proteome</keyword>
<keyword evidence="2" id="KW-0472">Membrane</keyword>
<feature type="domain" description="C-type lectin" evidence="3">
    <location>
        <begin position="128"/>
        <end position="241"/>
    </location>
</feature>
<dbReference type="PROSITE" id="PS50041">
    <property type="entry name" value="C_TYPE_LECTIN_2"/>
    <property type="match status" value="3"/>
</dbReference>
<dbReference type="PANTHER" id="PTHR45784">
    <property type="entry name" value="C-TYPE LECTIN DOMAIN FAMILY 20 MEMBER A-RELATED"/>
    <property type="match status" value="1"/>
</dbReference>
<keyword evidence="2" id="KW-0812">Transmembrane</keyword>
<reference evidence="4 5" key="1">
    <citation type="journal article" date="2018" name="G3 (Bethesda)">
        <title>A High-Quality Reference Genome for the Invasive Mosquitofish Gambusia affinis Using a Chicago Library.</title>
        <authorList>
            <person name="Hoffberg S.L."/>
            <person name="Troendle N.J."/>
            <person name="Glenn T.C."/>
            <person name="Mahmud O."/>
            <person name="Louha S."/>
            <person name="Chalopin D."/>
            <person name="Bennetzen J.L."/>
            <person name="Mauricio R."/>
        </authorList>
    </citation>
    <scope>NUCLEOTIDE SEQUENCE [LARGE SCALE GENOMIC DNA]</scope>
    <source>
        <strain evidence="4">NE01/NJP1002.9</strain>
        <tissue evidence="4">Muscle</tissue>
    </source>
</reference>
<evidence type="ECO:0000256" key="2">
    <source>
        <dbReference type="SAM" id="Phobius"/>
    </source>
</evidence>
<sequence>VATGLPCSTDETNTLVSSGKPEHFSETLSTFYCSPQSGVTMERILLGVLVLSGLVILSTCLPLQSAYRFVNQALNWTEAQSYCRRTHTDLATVLSSEENNRIMKTLLSAGHSSDIWIGQLSLSTCRQYHFVNQSSTWSEALTHCRQTYTDLASINSAVENDELKRTLNSAGHYSDVRIGLYHEVNWKWSDGFSSSGADYRNWHTSDNDPDFIGANQFCVSMYLNGLWLDTDCSINLPFVCYDGTRLARKFVFVNISKDWMSAQKYCRESYTDLATVSSHVENKKINELTNKTSAWIGLFRDDKFSWSDGMSFQFSRWDNVVNLIGSMRIICGATSVKISVAWKFLSCETKLPFVCYSLPPGECFTDLQRHKMMHSIRKMVFSQMNCHLRIKLFSPSHLPLEVKRATKMMMESEDSAVLNKPALKANILKKLQDSLEEKGVRGVSLEWTETAGGKQAEAEKEG</sequence>
<dbReference type="InterPro" id="IPR018378">
    <property type="entry name" value="C-type_lectin_CS"/>
</dbReference>
<accession>A0A315W3T7</accession>
<feature type="non-terminal residue" evidence="4">
    <location>
        <position position="1"/>
    </location>
</feature>
<feature type="domain" description="C-type lectin" evidence="3">
    <location>
        <begin position="250"/>
        <end position="356"/>
    </location>
</feature>
<dbReference type="InterPro" id="IPR016186">
    <property type="entry name" value="C-type_lectin-like/link_sf"/>
</dbReference>
<dbReference type="InterPro" id="IPR001304">
    <property type="entry name" value="C-type_lectin-like"/>
</dbReference>
<organism evidence="4 5">
    <name type="scientific">Gambusia affinis</name>
    <name type="common">Western mosquitofish</name>
    <name type="synonym">Heterandria affinis</name>
    <dbReference type="NCBI Taxonomy" id="33528"/>
    <lineage>
        <taxon>Eukaryota</taxon>
        <taxon>Metazoa</taxon>
        <taxon>Chordata</taxon>
        <taxon>Craniata</taxon>
        <taxon>Vertebrata</taxon>
        <taxon>Euteleostomi</taxon>
        <taxon>Actinopterygii</taxon>
        <taxon>Neopterygii</taxon>
        <taxon>Teleostei</taxon>
        <taxon>Neoteleostei</taxon>
        <taxon>Acanthomorphata</taxon>
        <taxon>Ovalentaria</taxon>
        <taxon>Atherinomorphae</taxon>
        <taxon>Cyprinodontiformes</taxon>
        <taxon>Poeciliidae</taxon>
        <taxon>Poeciliinae</taxon>
        <taxon>Gambusia</taxon>
    </lineage>
</organism>
<proteinExistence type="predicted"/>
<dbReference type="Proteomes" id="UP000250572">
    <property type="component" value="Unassembled WGS sequence"/>
</dbReference>
<protein>
    <recommendedName>
        <fullName evidence="3">C-type lectin domain-containing protein</fullName>
    </recommendedName>
</protein>
<dbReference type="AlphaFoldDB" id="A0A315W3T7"/>
<dbReference type="STRING" id="33528.ENSGAFP00000016533"/>
<dbReference type="Pfam" id="PF00059">
    <property type="entry name" value="Lectin_C"/>
    <property type="match status" value="2"/>
</dbReference>